<dbReference type="Gene3D" id="3.30.160.60">
    <property type="entry name" value="Classic Zinc Finger"/>
    <property type="match status" value="1"/>
</dbReference>
<keyword evidence="8" id="KW-1185">Reference proteome</keyword>
<proteinExistence type="predicted"/>
<dbReference type="Pfam" id="PF21884">
    <property type="entry name" value="ZUO1-like_ZHD"/>
    <property type="match status" value="1"/>
</dbReference>
<dbReference type="GO" id="GO:0003676">
    <property type="term" value="F:nucleic acid binding"/>
    <property type="evidence" value="ECO:0007669"/>
    <property type="project" value="InterPro"/>
</dbReference>
<evidence type="ECO:0000256" key="6">
    <source>
        <dbReference type="SAM" id="MobiDB-lite"/>
    </source>
</evidence>
<feature type="coiled-coil region" evidence="5">
    <location>
        <begin position="181"/>
        <end position="252"/>
    </location>
</feature>
<dbReference type="OrthoDB" id="552049at2759"/>
<evidence type="ECO:0000256" key="2">
    <source>
        <dbReference type="ARBA" id="ARBA00022771"/>
    </source>
</evidence>
<dbReference type="InterPro" id="IPR001623">
    <property type="entry name" value="DnaJ_domain"/>
</dbReference>
<feature type="domain" description="J" evidence="7">
    <location>
        <begin position="3"/>
        <end position="69"/>
    </location>
</feature>
<keyword evidence="5" id="KW-0175">Coiled coil</keyword>
<dbReference type="InterPro" id="IPR018253">
    <property type="entry name" value="DnaJ_domain_CS"/>
</dbReference>
<dbReference type="PROSITE" id="PS50076">
    <property type="entry name" value="DNAJ_2"/>
    <property type="match status" value="1"/>
</dbReference>
<feature type="compositionally biased region" description="Basic and acidic residues" evidence="6">
    <location>
        <begin position="568"/>
        <end position="623"/>
    </location>
</feature>
<dbReference type="PANTHER" id="PTHR44029:SF1">
    <property type="entry name" value="DNAJ HOMOLOG SUBFAMILY C MEMBER 21"/>
    <property type="match status" value="1"/>
</dbReference>
<protein>
    <recommendedName>
        <fullName evidence="4">DnaJ homolog subfamily C member 21</fullName>
    </recommendedName>
</protein>
<dbReference type="RefSeq" id="XP_014473666.1">
    <property type="nucleotide sequence ID" value="XM_014618180.1"/>
</dbReference>
<dbReference type="CDD" id="cd06257">
    <property type="entry name" value="DnaJ"/>
    <property type="match status" value="1"/>
</dbReference>
<dbReference type="Gene3D" id="1.10.287.110">
    <property type="entry name" value="DnaJ domain"/>
    <property type="match status" value="1"/>
</dbReference>
<dbReference type="Pfam" id="PF12171">
    <property type="entry name" value="zf-C2H2_jaz"/>
    <property type="match status" value="1"/>
</dbReference>
<dbReference type="GeneID" id="106743893"/>
<dbReference type="RefSeq" id="XP_014473656.1">
    <property type="nucleotide sequence ID" value="XM_014618170.1"/>
</dbReference>
<dbReference type="GO" id="GO:0005737">
    <property type="term" value="C:cytoplasm"/>
    <property type="evidence" value="ECO:0007669"/>
    <property type="project" value="TreeGrafter"/>
</dbReference>
<dbReference type="AlphaFoldDB" id="A0A6P3X5N7"/>
<evidence type="ECO:0000256" key="5">
    <source>
        <dbReference type="SAM" id="Coils"/>
    </source>
</evidence>
<feature type="compositionally biased region" description="Basic and acidic residues" evidence="6">
    <location>
        <begin position="529"/>
        <end position="539"/>
    </location>
</feature>
<organism evidence="8 9">
    <name type="scientific">Dinoponera quadriceps</name>
    <name type="common">South American ant</name>
    <dbReference type="NCBI Taxonomy" id="609295"/>
    <lineage>
        <taxon>Eukaryota</taxon>
        <taxon>Metazoa</taxon>
        <taxon>Ecdysozoa</taxon>
        <taxon>Arthropoda</taxon>
        <taxon>Hexapoda</taxon>
        <taxon>Insecta</taxon>
        <taxon>Pterygota</taxon>
        <taxon>Neoptera</taxon>
        <taxon>Endopterygota</taxon>
        <taxon>Hymenoptera</taxon>
        <taxon>Apocrita</taxon>
        <taxon>Aculeata</taxon>
        <taxon>Formicoidea</taxon>
        <taxon>Formicidae</taxon>
        <taxon>Ponerinae</taxon>
        <taxon>Ponerini</taxon>
        <taxon>Dinoponera</taxon>
    </lineage>
</organism>
<dbReference type="Proteomes" id="UP000515204">
    <property type="component" value="Unplaced"/>
</dbReference>
<evidence type="ECO:0000256" key="3">
    <source>
        <dbReference type="ARBA" id="ARBA00022833"/>
    </source>
</evidence>
<evidence type="ECO:0000313" key="9">
    <source>
        <dbReference type="RefSeq" id="XP_014473656.1"/>
    </source>
</evidence>
<dbReference type="InterPro" id="IPR036236">
    <property type="entry name" value="Znf_C2H2_sf"/>
</dbReference>
<dbReference type="Pfam" id="PF00226">
    <property type="entry name" value="DnaJ"/>
    <property type="match status" value="1"/>
</dbReference>
<evidence type="ECO:0000313" key="10">
    <source>
        <dbReference type="RefSeq" id="XP_014473666.1"/>
    </source>
</evidence>
<dbReference type="FunFam" id="1.10.287.110:FF:000046">
    <property type="entry name" value="dnaJ homolog subfamily C member 21"/>
    <property type="match status" value="1"/>
</dbReference>
<dbReference type="PROSITE" id="PS00028">
    <property type="entry name" value="ZINC_FINGER_C2H2_1"/>
    <property type="match status" value="1"/>
</dbReference>
<feature type="compositionally biased region" description="Basic and acidic residues" evidence="6">
    <location>
        <begin position="450"/>
        <end position="473"/>
    </location>
</feature>
<evidence type="ECO:0000256" key="4">
    <source>
        <dbReference type="ARBA" id="ARBA00074367"/>
    </source>
</evidence>
<name>A0A6P3X5N7_DINQU</name>
<dbReference type="PRINTS" id="PR00625">
    <property type="entry name" value="JDOMAIN"/>
</dbReference>
<dbReference type="InterPro" id="IPR051964">
    <property type="entry name" value="Chaperone_stress_response"/>
</dbReference>
<accession>A0A6P3X5N7</accession>
<keyword evidence="3" id="KW-0862">Zinc</keyword>
<reference evidence="9 10" key="1">
    <citation type="submission" date="2025-04" db="UniProtKB">
        <authorList>
            <consortium name="RefSeq"/>
        </authorList>
    </citation>
    <scope>IDENTIFICATION</scope>
</reference>
<gene>
    <name evidence="9 10" type="primary">LOC106743893</name>
</gene>
<dbReference type="InterPro" id="IPR022755">
    <property type="entry name" value="Znf_C2H2_jaz"/>
</dbReference>
<evidence type="ECO:0000313" key="8">
    <source>
        <dbReference type="Proteomes" id="UP000515204"/>
    </source>
</evidence>
<sequence>MKCHYEVLGVTRNATYDDIKAAYRRLALTWHPDKNLSNPDEAKKQFQRIKQAWDVLSDPHERTWYDNHREAILKDTTEDYKDSSINLFPYFSTMCFEGYGDDENGFYTVYRTVFEKLAREDQEFAQDSESEVEMPGFGNSRSLYEEVVHNFYAYWQSYSTKRTFAWLNPFDLRNAPNRRVFRFAEKENRKVQDKARRQRNEQVRNLVAFVRKRDKRVQAHAAKLAERARENVRKVEERKKAQVLERQRLLREHTESEWSKFSNMEAELRKIEATLGDDSDDGSANDCDTLYCIVCNKIFKTHKAYMNHENSRKHKENFNALQASMEVEELLGGGFQESAEPAVPPDEPELAATDSQIPDFLLNPPEDDAEGLGDDNEVVSNDELMSGDDEEISKDRRSVPNELATDSQIPDFLTNPPAPNDTKEQPGNYEDNDDTSHDELVSDDDDEGDPKDRQSANEAKTNDEDVSLAEKSRMNYNCFLYLSEGGGKEDKTATSEDKLKSDQEEEASNSQKKRKRNRRRKKKNNAQNPKHDLNHRASDDNAESVNEDLWFKSKKQRRKLLQRKAAMTKHEKSNTRPRGDGERREAEGKSKSMTDAKSDSANETVADQKKSGAENEGDSERAKSRPTYARNKFEMNLSYDMVIRCGFYQVYKNTYNKYMFDETRSMPDPLRDALDFYQ</sequence>
<dbReference type="SMART" id="SM00271">
    <property type="entry name" value="DnaJ"/>
    <property type="match status" value="1"/>
</dbReference>
<dbReference type="InterPro" id="IPR003604">
    <property type="entry name" value="Matrin/U1-like-C_Znf_C2H2"/>
</dbReference>
<dbReference type="InterPro" id="IPR036869">
    <property type="entry name" value="J_dom_sf"/>
</dbReference>
<feature type="region of interest" description="Disordered" evidence="6">
    <location>
        <begin position="358"/>
        <end position="626"/>
    </location>
</feature>
<dbReference type="PANTHER" id="PTHR44029">
    <property type="entry name" value="DNAJ HOMOLOG SUBFAMILY C MEMBER 21"/>
    <property type="match status" value="1"/>
</dbReference>
<dbReference type="SUPFAM" id="SSF57667">
    <property type="entry name" value="beta-beta-alpha zinc fingers"/>
    <property type="match status" value="1"/>
</dbReference>
<evidence type="ECO:0000259" key="7">
    <source>
        <dbReference type="PROSITE" id="PS50076"/>
    </source>
</evidence>
<dbReference type="SUPFAM" id="SSF46565">
    <property type="entry name" value="Chaperone J-domain"/>
    <property type="match status" value="1"/>
</dbReference>
<feature type="compositionally biased region" description="Acidic residues" evidence="6">
    <location>
        <begin position="365"/>
        <end position="377"/>
    </location>
</feature>
<dbReference type="PROSITE" id="PS00636">
    <property type="entry name" value="DNAJ_1"/>
    <property type="match status" value="1"/>
</dbReference>
<feature type="compositionally biased region" description="Basic residues" evidence="6">
    <location>
        <begin position="511"/>
        <end position="524"/>
    </location>
</feature>
<dbReference type="GO" id="GO:0008270">
    <property type="term" value="F:zinc ion binding"/>
    <property type="evidence" value="ECO:0007669"/>
    <property type="project" value="UniProtKB-KW"/>
</dbReference>
<feature type="compositionally biased region" description="Basic and acidic residues" evidence="6">
    <location>
        <begin position="486"/>
        <end position="502"/>
    </location>
</feature>
<feature type="compositionally biased region" description="Basic residues" evidence="6">
    <location>
        <begin position="552"/>
        <end position="562"/>
    </location>
</feature>
<dbReference type="InterPro" id="IPR054076">
    <property type="entry name" value="ZUO1-like_ZHD"/>
</dbReference>
<keyword evidence="1" id="KW-0479">Metal-binding</keyword>
<evidence type="ECO:0000256" key="1">
    <source>
        <dbReference type="ARBA" id="ARBA00022723"/>
    </source>
</evidence>
<dbReference type="KEGG" id="dqu:106743893"/>
<dbReference type="SMART" id="SM00451">
    <property type="entry name" value="ZnF_U1"/>
    <property type="match status" value="1"/>
</dbReference>
<dbReference type="InterPro" id="IPR013087">
    <property type="entry name" value="Znf_C2H2_type"/>
</dbReference>
<keyword evidence="2" id="KW-0863">Zinc-finger</keyword>